<sequence length="243" mass="28578">MMQDLVVAWKNEITGKWTPVGKLSYRNSKYYFEYTEVAMRAIEFGELEPFYGMEETRMTYESKTIFPVFENRLLQKSRPEHDDYYDWLYLSKGSASPLDELARSGGIRATDNFQFFLVPKNNLGKYSVLFFSHGISHLANSYVERLNSLKKKDKLMIMEDIQNLFDPDALALRTEDPPELVGYTPRFFTHDFKELIRINGPRNIEVTVEKVNMKAPKQYKLLCRLTTKWPENFVPFKGLTKYL</sequence>
<dbReference type="Gene3D" id="3.30.70.2330">
    <property type="match status" value="1"/>
</dbReference>
<evidence type="ECO:0000313" key="1">
    <source>
        <dbReference type="EMBL" id="SHO52272.1"/>
    </source>
</evidence>
<dbReference type="RefSeq" id="WP_084554367.1">
    <property type="nucleotide sequence ID" value="NZ_FRFE01000034.1"/>
</dbReference>
<protein>
    <submittedName>
        <fullName evidence="1">Uncharacterized protein</fullName>
    </submittedName>
</protein>
<name>A0A1M7YI12_9BACT</name>
<dbReference type="STRING" id="1121416.SAMN02745220_04482"/>
<reference evidence="1 2" key="1">
    <citation type="submission" date="2016-12" db="EMBL/GenBank/DDBJ databases">
        <authorList>
            <person name="Song W.-J."/>
            <person name="Kurnit D.M."/>
        </authorList>
    </citation>
    <scope>NUCLEOTIDE SEQUENCE [LARGE SCALE GENOMIC DNA]</scope>
    <source>
        <strain evidence="1 2">DSM 18488</strain>
    </source>
</reference>
<accession>A0A1M7YI12</accession>
<evidence type="ECO:0000313" key="2">
    <source>
        <dbReference type="Proteomes" id="UP000184603"/>
    </source>
</evidence>
<organism evidence="1 2">
    <name type="scientific">Desulfopila aestuarii DSM 18488</name>
    <dbReference type="NCBI Taxonomy" id="1121416"/>
    <lineage>
        <taxon>Bacteria</taxon>
        <taxon>Pseudomonadati</taxon>
        <taxon>Thermodesulfobacteriota</taxon>
        <taxon>Desulfobulbia</taxon>
        <taxon>Desulfobulbales</taxon>
        <taxon>Desulfocapsaceae</taxon>
        <taxon>Desulfopila</taxon>
    </lineage>
</organism>
<keyword evidence="2" id="KW-1185">Reference proteome</keyword>
<dbReference type="EMBL" id="FRFE01000034">
    <property type="protein sequence ID" value="SHO52272.1"/>
    <property type="molecule type" value="Genomic_DNA"/>
</dbReference>
<dbReference type="Proteomes" id="UP000184603">
    <property type="component" value="Unassembled WGS sequence"/>
</dbReference>
<proteinExistence type="predicted"/>
<gene>
    <name evidence="1" type="ORF">SAMN02745220_04482</name>
</gene>
<dbReference type="OrthoDB" id="452395at2"/>
<dbReference type="AlphaFoldDB" id="A0A1M7YI12"/>